<keyword evidence="7 18" id="KW-0963">Cytoplasm</keyword>
<comment type="similarity">
    <text evidence="5 18">Belongs to the D-alanine--D-alanine ligase family.</text>
</comment>
<dbReference type="PANTHER" id="PTHR23132">
    <property type="entry name" value="D-ALANINE--D-ALANINE LIGASE"/>
    <property type="match status" value="1"/>
</dbReference>
<keyword evidence="11 21" id="KW-0067">ATP-binding</keyword>
<keyword evidence="13 18" id="KW-0133">Cell shape</keyword>
<dbReference type="Gene3D" id="3.40.50.20">
    <property type="match status" value="1"/>
</dbReference>
<dbReference type="SUPFAM" id="SSF52440">
    <property type="entry name" value="PreATP-grasp domain"/>
    <property type="match status" value="1"/>
</dbReference>
<dbReference type="Pfam" id="PF01820">
    <property type="entry name" value="Dala_Dala_lig_N"/>
    <property type="match status" value="1"/>
</dbReference>
<name>A0A558DBY8_9GAMM</name>
<feature type="binding site" evidence="20">
    <location>
        <position position="268"/>
    </location>
    <ligand>
        <name>Mg(2+)</name>
        <dbReference type="ChEBI" id="CHEBI:18420"/>
        <label>1</label>
    </ligand>
</feature>
<comment type="caution">
    <text evidence="23">The sequence shown here is derived from an EMBL/GenBank/DDBJ whole genome shotgun (WGS) entry which is preliminary data.</text>
</comment>
<keyword evidence="8 18" id="KW-0436">Ligase</keyword>
<keyword evidence="15 20" id="KW-0464">Manganese</keyword>
<dbReference type="PIRSF" id="PIRSF039102">
    <property type="entry name" value="Ddl/VanB"/>
    <property type="match status" value="1"/>
</dbReference>
<keyword evidence="9 20" id="KW-0479">Metal-binding</keyword>
<comment type="function">
    <text evidence="2 18">Cell wall formation.</text>
</comment>
<comment type="cofactor">
    <cofactor evidence="20">
        <name>Mg(2+)</name>
        <dbReference type="ChEBI" id="CHEBI:18420"/>
    </cofactor>
    <cofactor evidence="20">
        <name>Mn(2+)</name>
        <dbReference type="ChEBI" id="CHEBI:29035"/>
    </cofactor>
    <text evidence="20">Binds 2 magnesium or manganese ions per subunit.</text>
</comment>
<evidence type="ECO:0000256" key="2">
    <source>
        <dbReference type="ARBA" id="ARBA00003921"/>
    </source>
</evidence>
<evidence type="ECO:0000256" key="20">
    <source>
        <dbReference type="PIRSR" id="PIRSR039102-3"/>
    </source>
</evidence>
<feature type="active site" evidence="19">
    <location>
        <position position="279"/>
    </location>
</feature>
<comment type="pathway">
    <text evidence="4 18">Cell wall biogenesis; peptidoglycan biosynthesis.</text>
</comment>
<dbReference type="GO" id="GO:0008716">
    <property type="term" value="F:D-alanine-D-alanine ligase activity"/>
    <property type="evidence" value="ECO:0007669"/>
    <property type="project" value="UniProtKB-UniRule"/>
</dbReference>
<evidence type="ECO:0000256" key="15">
    <source>
        <dbReference type="ARBA" id="ARBA00023211"/>
    </source>
</evidence>
<evidence type="ECO:0000256" key="19">
    <source>
        <dbReference type="PIRSR" id="PIRSR039102-1"/>
    </source>
</evidence>
<dbReference type="PROSITE" id="PS50975">
    <property type="entry name" value="ATP_GRASP"/>
    <property type="match status" value="1"/>
</dbReference>
<dbReference type="InterPro" id="IPR000291">
    <property type="entry name" value="D-Ala_lig_Van_CS"/>
</dbReference>
<dbReference type="InterPro" id="IPR013815">
    <property type="entry name" value="ATP_grasp_subdomain_1"/>
</dbReference>
<evidence type="ECO:0000256" key="4">
    <source>
        <dbReference type="ARBA" id="ARBA00004752"/>
    </source>
</evidence>
<evidence type="ECO:0000256" key="16">
    <source>
        <dbReference type="ARBA" id="ARBA00023316"/>
    </source>
</evidence>
<dbReference type="GO" id="GO:0071555">
    <property type="term" value="P:cell wall organization"/>
    <property type="evidence" value="ECO:0007669"/>
    <property type="project" value="UniProtKB-KW"/>
</dbReference>
<dbReference type="GO" id="GO:0009252">
    <property type="term" value="P:peptidoglycan biosynthetic process"/>
    <property type="evidence" value="ECO:0007669"/>
    <property type="project" value="UniProtKB-UniRule"/>
</dbReference>
<dbReference type="NCBIfam" id="NF002378">
    <property type="entry name" value="PRK01372.1"/>
    <property type="match status" value="1"/>
</dbReference>
<sequence length="307" mass="33102">MTQLAEDFGKVAVLMGGLSAEREVSLQGGQAVLAALVNRGVDAHGVDAGRDVLTLLQQEGYDRVFIMLHGRGGEDGVIQGALESIGMPYTGSGVAGSALGMDKYRCKLLWQGLGLPTADFVMINDDQDIALAEVLGFPLMIKPSHEGSSIGMAKVENRRELEAAWKQAGGFDVEVMAERWITGSEYTASILDDQVLPLIRIETPNTFYDYEAKYHADSTGYFCPCGLEPTHEAELQSLAAKAFQAVGAKGWGRVDIMLDAEANPYLLEVNTVPGMTSHSLVPMAARAEGIDFDELVWRILSASMVVE</sequence>
<evidence type="ECO:0000256" key="3">
    <source>
        <dbReference type="ARBA" id="ARBA00004496"/>
    </source>
</evidence>
<dbReference type="GO" id="GO:0005829">
    <property type="term" value="C:cytosol"/>
    <property type="evidence" value="ECO:0007669"/>
    <property type="project" value="TreeGrafter"/>
</dbReference>
<feature type="domain" description="ATP-grasp" evidence="22">
    <location>
        <begin position="107"/>
        <end position="301"/>
    </location>
</feature>
<dbReference type="InterPro" id="IPR011095">
    <property type="entry name" value="Dala_Dala_lig_C"/>
</dbReference>
<dbReference type="InterPro" id="IPR011761">
    <property type="entry name" value="ATP-grasp"/>
</dbReference>
<evidence type="ECO:0000256" key="6">
    <source>
        <dbReference type="ARBA" id="ARBA00012216"/>
    </source>
</evidence>
<comment type="subcellular location">
    <subcellularLocation>
        <location evidence="3 18">Cytoplasm</location>
    </subcellularLocation>
</comment>
<evidence type="ECO:0000256" key="14">
    <source>
        <dbReference type="ARBA" id="ARBA00022984"/>
    </source>
</evidence>
<feature type="binding site" evidence="20">
    <location>
        <position position="255"/>
    </location>
    <ligand>
        <name>Mg(2+)</name>
        <dbReference type="ChEBI" id="CHEBI:18420"/>
        <label>1</label>
    </ligand>
</feature>
<dbReference type="FunFam" id="3.30.470.20:FF:000008">
    <property type="entry name" value="D-alanine--D-alanine ligase"/>
    <property type="match status" value="1"/>
</dbReference>
<evidence type="ECO:0000256" key="9">
    <source>
        <dbReference type="ARBA" id="ARBA00022723"/>
    </source>
</evidence>
<dbReference type="InterPro" id="IPR011127">
    <property type="entry name" value="Dala_Dala_lig_N"/>
</dbReference>
<proteinExistence type="inferred from homology"/>
<organism evidence="23 24">
    <name type="scientific">Sedimenticola thiotaurini</name>
    <dbReference type="NCBI Taxonomy" id="1543721"/>
    <lineage>
        <taxon>Bacteria</taxon>
        <taxon>Pseudomonadati</taxon>
        <taxon>Pseudomonadota</taxon>
        <taxon>Gammaproteobacteria</taxon>
        <taxon>Chromatiales</taxon>
        <taxon>Sedimenticolaceae</taxon>
        <taxon>Sedimenticola</taxon>
    </lineage>
</organism>
<dbReference type="EMBL" id="VMRY01000009">
    <property type="protein sequence ID" value="TVT58547.1"/>
    <property type="molecule type" value="Genomic_DNA"/>
</dbReference>
<reference evidence="23 24" key="1">
    <citation type="submission" date="2019-07" db="EMBL/GenBank/DDBJ databases">
        <title>The pathways for chlorine oxyanion respiration interact through the shared metabolite chlorate.</title>
        <authorList>
            <person name="Barnum T.P."/>
            <person name="Cheng Y."/>
            <person name="Hill K.A."/>
            <person name="Lucas L.N."/>
            <person name="Carlson H.K."/>
            <person name="Coates J.D."/>
        </authorList>
    </citation>
    <scope>NUCLEOTIDE SEQUENCE [LARGE SCALE GENOMIC DNA]</scope>
    <source>
        <strain evidence="23">BK-3</strain>
    </source>
</reference>
<dbReference type="PROSITE" id="PS00844">
    <property type="entry name" value="DALA_DALA_LIGASE_2"/>
    <property type="match status" value="1"/>
</dbReference>
<evidence type="ECO:0000256" key="21">
    <source>
        <dbReference type="PROSITE-ProRule" id="PRU00409"/>
    </source>
</evidence>
<dbReference type="EC" id="6.3.2.4" evidence="6 18"/>
<evidence type="ECO:0000259" key="22">
    <source>
        <dbReference type="PROSITE" id="PS50975"/>
    </source>
</evidence>
<gene>
    <name evidence="18" type="primary">ddl</name>
    <name evidence="23" type="ORF">FHK82_04030</name>
</gene>
<dbReference type="Gene3D" id="3.30.470.20">
    <property type="entry name" value="ATP-grasp fold, B domain"/>
    <property type="match status" value="1"/>
</dbReference>
<dbReference type="AlphaFoldDB" id="A0A558DBY8"/>
<dbReference type="UniPathway" id="UPA00219"/>
<comment type="cofactor">
    <cofactor evidence="1">
        <name>Mn(2+)</name>
        <dbReference type="ChEBI" id="CHEBI:29035"/>
    </cofactor>
</comment>
<keyword evidence="10 21" id="KW-0547">Nucleotide-binding</keyword>
<dbReference type="Proteomes" id="UP000317355">
    <property type="component" value="Unassembled WGS sequence"/>
</dbReference>
<evidence type="ECO:0000256" key="1">
    <source>
        <dbReference type="ARBA" id="ARBA00001936"/>
    </source>
</evidence>
<evidence type="ECO:0000313" key="23">
    <source>
        <dbReference type="EMBL" id="TVT58547.1"/>
    </source>
</evidence>
<dbReference type="GO" id="GO:0008360">
    <property type="term" value="P:regulation of cell shape"/>
    <property type="evidence" value="ECO:0007669"/>
    <property type="project" value="UniProtKB-KW"/>
</dbReference>
<evidence type="ECO:0000256" key="12">
    <source>
        <dbReference type="ARBA" id="ARBA00022842"/>
    </source>
</evidence>
<feature type="active site" evidence="19">
    <location>
        <position position="21"/>
    </location>
</feature>
<evidence type="ECO:0000256" key="7">
    <source>
        <dbReference type="ARBA" id="ARBA00022490"/>
    </source>
</evidence>
<dbReference type="InterPro" id="IPR005905">
    <property type="entry name" value="D_ala_D_ala"/>
</dbReference>
<comment type="catalytic activity">
    <reaction evidence="17 18">
        <text>2 D-alanine + ATP = D-alanyl-D-alanine + ADP + phosphate + H(+)</text>
        <dbReference type="Rhea" id="RHEA:11224"/>
        <dbReference type="ChEBI" id="CHEBI:15378"/>
        <dbReference type="ChEBI" id="CHEBI:30616"/>
        <dbReference type="ChEBI" id="CHEBI:43474"/>
        <dbReference type="ChEBI" id="CHEBI:57416"/>
        <dbReference type="ChEBI" id="CHEBI:57822"/>
        <dbReference type="ChEBI" id="CHEBI:456216"/>
        <dbReference type="EC" id="6.3.2.4"/>
    </reaction>
</comment>
<protein>
    <recommendedName>
        <fullName evidence="6 18">D-alanine--D-alanine ligase</fullName>
        <ecNumber evidence="6 18">6.3.2.4</ecNumber>
    </recommendedName>
    <alternativeName>
        <fullName evidence="18">D-Ala-D-Ala ligase</fullName>
    </alternativeName>
    <alternativeName>
        <fullName evidence="18">D-alanylalanine synthetase</fullName>
    </alternativeName>
</protein>
<evidence type="ECO:0000256" key="17">
    <source>
        <dbReference type="ARBA" id="ARBA00047614"/>
    </source>
</evidence>
<dbReference type="PROSITE" id="PS00843">
    <property type="entry name" value="DALA_DALA_LIGASE_1"/>
    <property type="match status" value="1"/>
</dbReference>
<dbReference type="SUPFAM" id="SSF56059">
    <property type="entry name" value="Glutathione synthetase ATP-binding domain-like"/>
    <property type="match status" value="1"/>
</dbReference>
<keyword evidence="14 18" id="KW-0573">Peptidoglycan synthesis</keyword>
<keyword evidence="12 20" id="KW-0460">Magnesium</keyword>
<dbReference type="Gene3D" id="3.30.1490.20">
    <property type="entry name" value="ATP-grasp fold, A domain"/>
    <property type="match status" value="1"/>
</dbReference>
<dbReference type="GO" id="GO:0046872">
    <property type="term" value="F:metal ion binding"/>
    <property type="evidence" value="ECO:0007669"/>
    <property type="project" value="UniProtKB-KW"/>
</dbReference>
<dbReference type="GO" id="GO:0005524">
    <property type="term" value="F:ATP binding"/>
    <property type="evidence" value="ECO:0007669"/>
    <property type="project" value="UniProtKB-UniRule"/>
</dbReference>
<evidence type="ECO:0000313" key="24">
    <source>
        <dbReference type="Proteomes" id="UP000317355"/>
    </source>
</evidence>
<keyword evidence="16 18" id="KW-0961">Cell wall biogenesis/degradation</keyword>
<feature type="binding site" evidence="20">
    <location>
        <position position="270"/>
    </location>
    <ligand>
        <name>Mg(2+)</name>
        <dbReference type="ChEBI" id="CHEBI:18420"/>
        <label>2</label>
    </ligand>
</feature>
<dbReference type="PANTHER" id="PTHR23132:SF23">
    <property type="entry name" value="D-ALANINE--D-ALANINE LIGASE B"/>
    <property type="match status" value="1"/>
</dbReference>
<evidence type="ECO:0000256" key="18">
    <source>
        <dbReference type="HAMAP-Rule" id="MF_00047"/>
    </source>
</evidence>
<evidence type="ECO:0000256" key="13">
    <source>
        <dbReference type="ARBA" id="ARBA00022960"/>
    </source>
</evidence>
<evidence type="ECO:0000256" key="5">
    <source>
        <dbReference type="ARBA" id="ARBA00010871"/>
    </source>
</evidence>
<accession>A0A558DBY8</accession>
<evidence type="ECO:0000256" key="8">
    <source>
        <dbReference type="ARBA" id="ARBA00022598"/>
    </source>
</evidence>
<dbReference type="NCBIfam" id="TIGR01205">
    <property type="entry name" value="D_ala_D_alaTIGR"/>
    <property type="match status" value="1"/>
</dbReference>
<evidence type="ECO:0000256" key="11">
    <source>
        <dbReference type="ARBA" id="ARBA00022840"/>
    </source>
</evidence>
<dbReference type="InterPro" id="IPR016185">
    <property type="entry name" value="PreATP-grasp_dom_sf"/>
</dbReference>
<dbReference type="Pfam" id="PF07478">
    <property type="entry name" value="Dala_Dala_lig_C"/>
    <property type="match status" value="1"/>
</dbReference>
<dbReference type="STRING" id="1543721.AAY24_09415"/>
<feature type="binding site" evidence="20">
    <location>
        <position position="268"/>
    </location>
    <ligand>
        <name>Mg(2+)</name>
        <dbReference type="ChEBI" id="CHEBI:18420"/>
        <label>2</label>
    </ligand>
</feature>
<dbReference type="HAMAP" id="MF_00047">
    <property type="entry name" value="Dala_Dala_lig"/>
    <property type="match status" value="1"/>
</dbReference>
<feature type="active site" evidence="19">
    <location>
        <position position="148"/>
    </location>
</feature>
<evidence type="ECO:0000256" key="10">
    <source>
        <dbReference type="ARBA" id="ARBA00022741"/>
    </source>
</evidence>